<organism evidence="2 3">
    <name type="scientific">Mucilaginibacter myungsuensis</name>
    <dbReference type="NCBI Taxonomy" id="649104"/>
    <lineage>
        <taxon>Bacteria</taxon>
        <taxon>Pseudomonadati</taxon>
        <taxon>Bacteroidota</taxon>
        <taxon>Sphingobacteriia</taxon>
        <taxon>Sphingobacteriales</taxon>
        <taxon>Sphingobacteriaceae</taxon>
        <taxon>Mucilaginibacter</taxon>
    </lineage>
</organism>
<evidence type="ECO:0000313" key="3">
    <source>
        <dbReference type="Proteomes" id="UP000622475"/>
    </source>
</evidence>
<dbReference type="RefSeq" id="WP_194110111.1">
    <property type="nucleotide sequence ID" value="NZ_JADFFL010000001.1"/>
</dbReference>
<keyword evidence="3" id="KW-1185">Reference proteome</keyword>
<dbReference type="EMBL" id="JADFFL010000001">
    <property type="protein sequence ID" value="MBE9660925.1"/>
    <property type="molecule type" value="Genomic_DNA"/>
</dbReference>
<reference evidence="2" key="1">
    <citation type="submission" date="2020-10" db="EMBL/GenBank/DDBJ databases">
        <title>Mucilaginibacter mali sp. nov., isolated from rhizosphere soil of apple orchard.</title>
        <authorList>
            <person name="Lee J.-S."/>
            <person name="Kim H.S."/>
            <person name="Kim J.-S."/>
        </authorList>
    </citation>
    <scope>NUCLEOTIDE SEQUENCE</scope>
    <source>
        <strain evidence="2">KCTC 22746</strain>
    </source>
</reference>
<protein>
    <submittedName>
        <fullName evidence="2">CinA family protein</fullName>
    </submittedName>
</protein>
<evidence type="ECO:0000313" key="2">
    <source>
        <dbReference type="EMBL" id="MBE9660925.1"/>
    </source>
</evidence>
<accession>A0A929KUY9</accession>
<proteinExistence type="predicted"/>
<dbReference type="InterPro" id="IPR036653">
    <property type="entry name" value="CinA-like_C"/>
</dbReference>
<evidence type="ECO:0000259" key="1">
    <source>
        <dbReference type="Pfam" id="PF02464"/>
    </source>
</evidence>
<dbReference type="InterPro" id="IPR008136">
    <property type="entry name" value="CinA_C"/>
</dbReference>
<dbReference type="SUPFAM" id="SSF142433">
    <property type="entry name" value="CinA-like"/>
    <property type="match status" value="1"/>
</dbReference>
<name>A0A929KUY9_9SPHI</name>
<sequence length="107" mass="11516">MSQIITEQRVKDLFDKLLIKDTSGKKIYRTIFCAESITAGLLASSIASIGGASGVLKGGVVTYNRHVKTKILGVSGELIDDLTAESQETTNAMCQGIRDLYPDASFM</sequence>
<dbReference type="Proteomes" id="UP000622475">
    <property type="component" value="Unassembled WGS sequence"/>
</dbReference>
<dbReference type="Gene3D" id="3.90.950.20">
    <property type="entry name" value="CinA-like"/>
    <property type="match status" value="1"/>
</dbReference>
<feature type="domain" description="CinA C-terminal" evidence="1">
    <location>
        <begin position="28"/>
        <end position="100"/>
    </location>
</feature>
<comment type="caution">
    <text evidence="2">The sequence shown here is derived from an EMBL/GenBank/DDBJ whole genome shotgun (WGS) entry which is preliminary data.</text>
</comment>
<gene>
    <name evidence="2" type="ORF">IRJ16_03440</name>
</gene>
<dbReference type="AlphaFoldDB" id="A0A929KUY9"/>
<dbReference type="Pfam" id="PF02464">
    <property type="entry name" value="CinA"/>
    <property type="match status" value="1"/>
</dbReference>